<comment type="caution">
    <text evidence="1">The sequence shown here is derived from an EMBL/GenBank/DDBJ whole genome shotgun (WGS) entry which is preliminary data.</text>
</comment>
<keyword evidence="2" id="KW-1185">Reference proteome</keyword>
<dbReference type="EMBL" id="BSNU01000001">
    <property type="protein sequence ID" value="GLQ61734.1"/>
    <property type="molecule type" value="Genomic_DNA"/>
</dbReference>
<protein>
    <submittedName>
        <fullName evidence="1">Uncharacterized protein</fullName>
    </submittedName>
</protein>
<evidence type="ECO:0000313" key="1">
    <source>
        <dbReference type="EMBL" id="GLQ61734.1"/>
    </source>
</evidence>
<reference evidence="2" key="1">
    <citation type="journal article" date="2019" name="Int. J. Syst. Evol. Microbiol.">
        <title>The Global Catalogue of Microorganisms (GCM) 10K type strain sequencing project: providing services to taxonomists for standard genome sequencing and annotation.</title>
        <authorList>
            <consortium name="The Broad Institute Genomics Platform"/>
            <consortium name="The Broad Institute Genome Sequencing Center for Infectious Disease"/>
            <person name="Wu L."/>
            <person name="Ma J."/>
        </authorList>
    </citation>
    <scope>NUCLEOTIDE SEQUENCE [LARGE SCALE GENOMIC DNA]</scope>
    <source>
        <strain evidence="2">NBRC 3267</strain>
    </source>
</reference>
<organism evidence="1 2">
    <name type="scientific">Gluconobacter cerinus</name>
    <dbReference type="NCBI Taxonomy" id="38307"/>
    <lineage>
        <taxon>Bacteria</taxon>
        <taxon>Pseudomonadati</taxon>
        <taxon>Pseudomonadota</taxon>
        <taxon>Alphaproteobacteria</taxon>
        <taxon>Acetobacterales</taxon>
        <taxon>Acetobacteraceae</taxon>
        <taxon>Gluconobacter</taxon>
    </lineage>
</organism>
<sequence length="68" mass="7769">MGITLRAKTLIERNMRTDTPSGQGFSAHITEKGRVTMLFQHIKKDSFETSVPECLREIVYERVWGALS</sequence>
<dbReference type="Proteomes" id="UP001156614">
    <property type="component" value="Unassembled WGS sequence"/>
</dbReference>
<proteinExistence type="predicted"/>
<evidence type="ECO:0000313" key="2">
    <source>
        <dbReference type="Proteomes" id="UP001156614"/>
    </source>
</evidence>
<gene>
    <name evidence="1" type="ORF">GCM10007867_05790</name>
</gene>
<accession>A0AAV5NCP8</accession>
<dbReference type="AlphaFoldDB" id="A0AAV5NCP8"/>
<name>A0AAV5NCP8_9PROT</name>